<dbReference type="Pfam" id="PF26640">
    <property type="entry name" value="DUF8212"/>
    <property type="match status" value="1"/>
</dbReference>
<evidence type="ECO:0000313" key="2">
    <source>
        <dbReference type="EMBL" id="PIL33366.1"/>
    </source>
</evidence>
<protein>
    <recommendedName>
        <fullName evidence="1">DUF8212 domain-containing protein</fullName>
    </recommendedName>
</protein>
<dbReference type="Proteomes" id="UP000230002">
    <property type="component" value="Unassembled WGS sequence"/>
</dbReference>
<organism evidence="2 3">
    <name type="scientific">Ganoderma sinense ZZ0214-1</name>
    <dbReference type="NCBI Taxonomy" id="1077348"/>
    <lineage>
        <taxon>Eukaryota</taxon>
        <taxon>Fungi</taxon>
        <taxon>Dikarya</taxon>
        <taxon>Basidiomycota</taxon>
        <taxon>Agaricomycotina</taxon>
        <taxon>Agaricomycetes</taxon>
        <taxon>Polyporales</taxon>
        <taxon>Polyporaceae</taxon>
        <taxon>Ganoderma</taxon>
    </lineage>
</organism>
<dbReference type="AlphaFoldDB" id="A0A2G8SHW8"/>
<proteinExistence type="predicted"/>
<dbReference type="STRING" id="1077348.A0A2G8SHW8"/>
<dbReference type="PANTHER" id="PTHR10622">
    <property type="entry name" value="HET DOMAIN-CONTAINING PROTEIN"/>
    <property type="match status" value="1"/>
</dbReference>
<comment type="caution">
    <text evidence="2">The sequence shown here is derived from an EMBL/GenBank/DDBJ whole genome shotgun (WGS) entry which is preliminary data.</text>
</comment>
<dbReference type="OrthoDB" id="2749026at2759"/>
<gene>
    <name evidence="2" type="ORF">GSI_03984</name>
</gene>
<sequence>MYSWYAAANVCYVWLHDVDDTHPSESGPASFSRSVWFTRGWTLQELLAPRYVVFLSKKWHTLGTKQTLAHRITRVTGIDEDVLLKMVDLHEVSVARRMSWAAMRRTTREEDRAYSLMGIFDVNMPTIYGEGSKAFLRLQVEILKQCPDQSIFAWGRPSIDYHTLINNFSSVMVTKELRDSNHRSLLAPSPAEFEHAGSISPIPLDGLSELLEEPHLVPPESFPIVNIPSLGRDPGILMAILACQDAEGNLIVLFLNQRRYRDDHSTIV</sequence>
<name>A0A2G8SHW8_9APHY</name>
<dbReference type="EMBL" id="AYKW01000007">
    <property type="protein sequence ID" value="PIL33366.1"/>
    <property type="molecule type" value="Genomic_DNA"/>
</dbReference>
<evidence type="ECO:0000313" key="3">
    <source>
        <dbReference type="Proteomes" id="UP000230002"/>
    </source>
</evidence>
<dbReference type="InterPro" id="IPR058525">
    <property type="entry name" value="DUF8212"/>
</dbReference>
<reference evidence="2 3" key="1">
    <citation type="journal article" date="2015" name="Sci. Rep.">
        <title>Chromosome-level genome map provides insights into diverse defense mechanisms in the medicinal fungus Ganoderma sinense.</title>
        <authorList>
            <person name="Zhu Y."/>
            <person name="Xu J."/>
            <person name="Sun C."/>
            <person name="Zhou S."/>
            <person name="Xu H."/>
            <person name="Nelson D.R."/>
            <person name="Qian J."/>
            <person name="Song J."/>
            <person name="Luo H."/>
            <person name="Xiang L."/>
            <person name="Li Y."/>
            <person name="Xu Z."/>
            <person name="Ji A."/>
            <person name="Wang L."/>
            <person name="Lu S."/>
            <person name="Hayward A."/>
            <person name="Sun W."/>
            <person name="Li X."/>
            <person name="Schwartz D.C."/>
            <person name="Wang Y."/>
            <person name="Chen S."/>
        </authorList>
    </citation>
    <scope>NUCLEOTIDE SEQUENCE [LARGE SCALE GENOMIC DNA]</scope>
    <source>
        <strain evidence="2 3">ZZ0214-1</strain>
    </source>
</reference>
<feature type="domain" description="DUF8212" evidence="1">
    <location>
        <begin position="133"/>
        <end position="219"/>
    </location>
</feature>
<keyword evidence="3" id="KW-1185">Reference proteome</keyword>
<accession>A0A2G8SHW8</accession>
<dbReference type="PANTHER" id="PTHR10622:SF10">
    <property type="entry name" value="HET DOMAIN-CONTAINING PROTEIN"/>
    <property type="match status" value="1"/>
</dbReference>
<evidence type="ECO:0000259" key="1">
    <source>
        <dbReference type="Pfam" id="PF26640"/>
    </source>
</evidence>